<organism evidence="1">
    <name type="scientific">marine sediment metagenome</name>
    <dbReference type="NCBI Taxonomy" id="412755"/>
    <lineage>
        <taxon>unclassified sequences</taxon>
        <taxon>metagenomes</taxon>
        <taxon>ecological metagenomes</taxon>
    </lineage>
</organism>
<accession>X1MLT6</accession>
<proteinExistence type="predicted"/>
<evidence type="ECO:0000313" key="1">
    <source>
        <dbReference type="EMBL" id="GAI32273.1"/>
    </source>
</evidence>
<protein>
    <submittedName>
        <fullName evidence="1">Uncharacterized protein</fullName>
    </submittedName>
</protein>
<feature type="non-terminal residue" evidence="1">
    <location>
        <position position="1"/>
    </location>
</feature>
<sequence length="35" mass="3927">CIECNHPLKVARENQHYTIPAELCCIGCGLVITKR</sequence>
<name>X1MLT6_9ZZZZ</name>
<comment type="caution">
    <text evidence="1">The sequence shown here is derived from an EMBL/GenBank/DDBJ whole genome shotgun (WGS) entry which is preliminary data.</text>
</comment>
<reference evidence="1" key="1">
    <citation type="journal article" date="2014" name="Front. Microbiol.">
        <title>High frequency of phylogenetically diverse reductive dehalogenase-homologous genes in deep subseafloor sedimentary metagenomes.</title>
        <authorList>
            <person name="Kawai M."/>
            <person name="Futagami T."/>
            <person name="Toyoda A."/>
            <person name="Takaki Y."/>
            <person name="Nishi S."/>
            <person name="Hori S."/>
            <person name="Arai W."/>
            <person name="Tsubouchi T."/>
            <person name="Morono Y."/>
            <person name="Uchiyama I."/>
            <person name="Ito T."/>
            <person name="Fujiyama A."/>
            <person name="Inagaki F."/>
            <person name="Takami H."/>
        </authorList>
    </citation>
    <scope>NUCLEOTIDE SEQUENCE</scope>
    <source>
        <strain evidence="1">Expedition CK06-06</strain>
    </source>
</reference>
<gene>
    <name evidence="1" type="ORF">S06H3_29088</name>
</gene>
<dbReference type="AlphaFoldDB" id="X1MLT6"/>
<dbReference type="EMBL" id="BARV01017027">
    <property type="protein sequence ID" value="GAI32273.1"/>
    <property type="molecule type" value="Genomic_DNA"/>
</dbReference>